<evidence type="ECO:0000313" key="1">
    <source>
        <dbReference type="EMBL" id="TGO17222.1"/>
    </source>
</evidence>
<dbReference type="Proteomes" id="UP000297777">
    <property type="component" value="Unassembled WGS sequence"/>
</dbReference>
<dbReference type="OrthoDB" id="10495114at2759"/>
<sequence>MYHPAGEQTLCRRKFVHAIGDEDEDMNQGYISAEKTPGGSRWLGNWVIDESNNKQHPILRMAMKKDGEVYLYHGPMRNQLECHPQHGSYRSGPKNSIDRLEISQSRKQKFPSRVLTSSVPFTTHVNLGKSRVDRYR</sequence>
<evidence type="ECO:0000313" key="2">
    <source>
        <dbReference type="Proteomes" id="UP000297777"/>
    </source>
</evidence>
<proteinExistence type="predicted"/>
<comment type="caution">
    <text evidence="1">The sequence shown here is derived from an EMBL/GenBank/DDBJ whole genome shotgun (WGS) entry which is preliminary data.</text>
</comment>
<name>A0A4Z1F2H4_9HELO</name>
<keyword evidence="2" id="KW-1185">Reference proteome</keyword>
<protein>
    <submittedName>
        <fullName evidence="1">Uncharacterized protein</fullName>
    </submittedName>
</protein>
<reference evidence="1 2" key="1">
    <citation type="submission" date="2017-12" db="EMBL/GenBank/DDBJ databases">
        <title>Comparative genomics of Botrytis spp.</title>
        <authorList>
            <person name="Valero-Jimenez C.A."/>
            <person name="Tapia P."/>
            <person name="Veloso J."/>
            <person name="Silva-Moreno E."/>
            <person name="Staats M."/>
            <person name="Valdes J.H."/>
            <person name="Van Kan J.A.L."/>
        </authorList>
    </citation>
    <scope>NUCLEOTIDE SEQUENCE [LARGE SCALE GENOMIC DNA]</scope>
    <source>
        <strain evidence="1 2">Bt9001</strain>
    </source>
</reference>
<accession>A0A4Z1F2H4</accession>
<dbReference type="EMBL" id="PQXH01000019">
    <property type="protein sequence ID" value="TGO17222.1"/>
    <property type="molecule type" value="Genomic_DNA"/>
</dbReference>
<gene>
    <name evidence="1" type="ORF">BTUL_0019g00110</name>
</gene>
<organism evidence="1 2">
    <name type="scientific">Botrytis tulipae</name>
    <dbReference type="NCBI Taxonomy" id="87230"/>
    <lineage>
        <taxon>Eukaryota</taxon>
        <taxon>Fungi</taxon>
        <taxon>Dikarya</taxon>
        <taxon>Ascomycota</taxon>
        <taxon>Pezizomycotina</taxon>
        <taxon>Leotiomycetes</taxon>
        <taxon>Helotiales</taxon>
        <taxon>Sclerotiniaceae</taxon>
        <taxon>Botrytis</taxon>
    </lineage>
</organism>
<dbReference type="AlphaFoldDB" id="A0A4Z1F2H4"/>